<dbReference type="EMBL" id="CP001032">
    <property type="protein sequence ID" value="ACB74350.1"/>
    <property type="molecule type" value="Genomic_DNA"/>
</dbReference>
<dbReference type="Gene3D" id="3.20.20.410">
    <property type="entry name" value="Protein of unknown function UPF0759"/>
    <property type="match status" value="1"/>
</dbReference>
<accession>B1ZMK5</accession>
<dbReference type="KEGG" id="ote:Oter_1062"/>
<proteinExistence type="predicted"/>
<evidence type="ECO:0008006" key="3">
    <source>
        <dbReference type="Google" id="ProtNLM"/>
    </source>
</evidence>
<dbReference type="eggNOG" id="COG1801">
    <property type="taxonomic scope" value="Bacteria"/>
</dbReference>
<dbReference type="HOGENOM" id="CLU_046519_0_1_0"/>
<dbReference type="SUPFAM" id="SSF117396">
    <property type="entry name" value="TM1631-like"/>
    <property type="match status" value="1"/>
</dbReference>
<dbReference type="Pfam" id="PF01904">
    <property type="entry name" value="DUF72"/>
    <property type="match status" value="1"/>
</dbReference>
<protein>
    <recommendedName>
        <fullName evidence="3">DUF72 domain-containing protein</fullName>
    </recommendedName>
</protein>
<dbReference type="Proteomes" id="UP000007013">
    <property type="component" value="Chromosome"/>
</dbReference>
<keyword evidence="2" id="KW-1185">Reference proteome</keyword>
<organism evidence="1 2">
    <name type="scientific">Opitutus terrae (strain DSM 11246 / JCM 15787 / PB90-1)</name>
    <dbReference type="NCBI Taxonomy" id="452637"/>
    <lineage>
        <taxon>Bacteria</taxon>
        <taxon>Pseudomonadati</taxon>
        <taxon>Verrucomicrobiota</taxon>
        <taxon>Opitutia</taxon>
        <taxon>Opitutales</taxon>
        <taxon>Opitutaceae</taxon>
        <taxon>Opitutus</taxon>
    </lineage>
</organism>
<sequence>MDYLRPPMDVHIGCSGWFYSHWRGIFYPPQEPTTKLWFGYYANVFRTVELNAPFYRWPTPATVRRWKRDAPPGFVYSVKVNQTITHQRRLVRTRKLIESFYAIAETLGEKMGCFLFQFPPSYHYTPARLKSLLAQLDPARRSVVEFRHKSWWRDAVYRAFAQRRLIFCAVSAPRLPETFPSHQEILYVRFSGKTRWYRHDYSAEELAVWADRIRASGAKEAWIYFNNDRQGFAIKNALVLRRLLRAKR</sequence>
<dbReference type="STRING" id="452637.Oter_1062"/>
<dbReference type="PANTHER" id="PTHR30348:SF4">
    <property type="entry name" value="DUF72 DOMAIN-CONTAINING PROTEIN"/>
    <property type="match status" value="1"/>
</dbReference>
<dbReference type="PANTHER" id="PTHR30348">
    <property type="entry name" value="UNCHARACTERIZED PROTEIN YECE"/>
    <property type="match status" value="1"/>
</dbReference>
<name>B1ZMK5_OPITP</name>
<dbReference type="InterPro" id="IPR002763">
    <property type="entry name" value="DUF72"/>
</dbReference>
<evidence type="ECO:0000313" key="2">
    <source>
        <dbReference type="Proteomes" id="UP000007013"/>
    </source>
</evidence>
<reference evidence="1 2" key="1">
    <citation type="journal article" date="2011" name="J. Bacteriol.">
        <title>Genome sequence of the verrucomicrobium Opitutus terrae PB90-1, an abundant inhabitant of rice paddy soil ecosystems.</title>
        <authorList>
            <person name="van Passel M.W."/>
            <person name="Kant R."/>
            <person name="Palva A."/>
            <person name="Copeland A."/>
            <person name="Lucas S."/>
            <person name="Lapidus A."/>
            <person name="Glavina del Rio T."/>
            <person name="Pitluck S."/>
            <person name="Goltsman E."/>
            <person name="Clum A."/>
            <person name="Sun H."/>
            <person name="Schmutz J."/>
            <person name="Larimer F.W."/>
            <person name="Land M.L."/>
            <person name="Hauser L."/>
            <person name="Kyrpides N."/>
            <person name="Mikhailova N."/>
            <person name="Richardson P.P."/>
            <person name="Janssen P.H."/>
            <person name="de Vos W.M."/>
            <person name="Smidt H."/>
        </authorList>
    </citation>
    <scope>NUCLEOTIDE SEQUENCE [LARGE SCALE GENOMIC DNA]</scope>
    <source>
        <strain evidence="2">DSM 11246 / JCM 15787 / PB90-1</strain>
    </source>
</reference>
<dbReference type="InterPro" id="IPR036520">
    <property type="entry name" value="UPF0759_sf"/>
</dbReference>
<gene>
    <name evidence="1" type="ordered locus">Oter_1062</name>
</gene>
<evidence type="ECO:0000313" key="1">
    <source>
        <dbReference type="EMBL" id="ACB74350.1"/>
    </source>
</evidence>
<dbReference type="AlphaFoldDB" id="B1ZMK5"/>